<reference evidence="2" key="1">
    <citation type="submission" date="2020-06" db="EMBL/GenBank/DDBJ databases">
        <title>Nostoc edaphicum CCNP1411 genome.</title>
        <authorList>
            <person name="Fidor A."/>
            <person name="Grabski M."/>
            <person name="Gawor J."/>
            <person name="Gromadka R."/>
            <person name="Wegrzyn G."/>
            <person name="Mazur-Marzec H."/>
        </authorList>
    </citation>
    <scope>NUCLEOTIDE SEQUENCE [LARGE SCALE GENOMIC DNA]</scope>
    <source>
        <strain evidence="2">CCNP1411</strain>
    </source>
</reference>
<dbReference type="KEGG" id="ned:HUN01_06830"/>
<keyword evidence="2" id="KW-1185">Reference proteome</keyword>
<gene>
    <name evidence="1" type="ORF">HUN01_06830</name>
</gene>
<dbReference type="EMBL" id="CP054698">
    <property type="protein sequence ID" value="QMS87311.1"/>
    <property type="molecule type" value="Genomic_DNA"/>
</dbReference>
<dbReference type="AlphaFoldDB" id="A0A7D7LC82"/>
<dbReference type="Proteomes" id="UP000514713">
    <property type="component" value="Chromosome"/>
</dbReference>
<proteinExistence type="predicted"/>
<organism evidence="1 2">
    <name type="scientific">Nostoc edaphicum CCNP1411</name>
    <dbReference type="NCBI Taxonomy" id="1472755"/>
    <lineage>
        <taxon>Bacteria</taxon>
        <taxon>Bacillati</taxon>
        <taxon>Cyanobacteriota</taxon>
        <taxon>Cyanophyceae</taxon>
        <taxon>Nostocales</taxon>
        <taxon>Nostocaceae</taxon>
        <taxon>Nostoc</taxon>
    </lineage>
</organism>
<sequence length="54" mass="6540">MPYEQYDKLIGVVNDPRDFKMPYRIFGKIELEVMKNKYQRLNNKSKALSVRFVK</sequence>
<accession>A0A7D7LC82</accession>
<name>A0A7D7LC82_9NOSO</name>
<protein>
    <submittedName>
        <fullName evidence="1">Uncharacterized protein</fullName>
    </submittedName>
</protein>
<evidence type="ECO:0000313" key="2">
    <source>
        <dbReference type="Proteomes" id="UP000514713"/>
    </source>
</evidence>
<dbReference type="RefSeq" id="WP_181930641.1">
    <property type="nucleotide sequence ID" value="NZ_CP054698.1"/>
</dbReference>
<evidence type="ECO:0000313" key="1">
    <source>
        <dbReference type="EMBL" id="QMS87311.1"/>
    </source>
</evidence>